<proteinExistence type="predicted"/>
<evidence type="ECO:0000313" key="2">
    <source>
        <dbReference type="EMBL" id="QEA33097.1"/>
    </source>
</evidence>
<keyword evidence="1" id="KW-0472">Membrane</keyword>
<feature type="transmembrane region" description="Helical" evidence="1">
    <location>
        <begin position="31"/>
        <end position="53"/>
    </location>
</feature>
<dbReference type="AlphaFoldDB" id="A0AAE6IJB6"/>
<evidence type="ECO:0000313" key="3">
    <source>
        <dbReference type="Proteomes" id="UP000321332"/>
    </source>
</evidence>
<gene>
    <name evidence="2" type="ORF">FGL89_02515</name>
</gene>
<dbReference type="EMBL" id="CP042374">
    <property type="protein sequence ID" value="QEA33097.1"/>
    <property type="molecule type" value="Genomic_DNA"/>
</dbReference>
<name>A0AAE6IJB6_LEUCA</name>
<dbReference type="OMA" id="KFLEWWI"/>
<evidence type="ECO:0000256" key="1">
    <source>
        <dbReference type="SAM" id="Phobius"/>
    </source>
</evidence>
<dbReference type="RefSeq" id="WP_014973970.1">
    <property type="nucleotide sequence ID" value="NZ_BPKR01000004.1"/>
</dbReference>
<reference evidence="2 3" key="1">
    <citation type="submission" date="2019-06" db="EMBL/GenBank/DDBJ databases">
        <title>Genome analyses of bacteria isolated from kimchi.</title>
        <authorList>
            <person name="Lee S."/>
            <person name="Ahn S."/>
            <person name="Roh S."/>
        </authorList>
    </citation>
    <scope>NUCLEOTIDE SEQUENCE [LARGE SCALE GENOMIC DNA]</scope>
    <source>
        <strain evidence="2 3">CBA3620</strain>
    </source>
</reference>
<dbReference type="Proteomes" id="UP000321332">
    <property type="component" value="Chromosome"/>
</dbReference>
<feature type="transmembrane region" description="Helical" evidence="1">
    <location>
        <begin position="6"/>
        <end position="24"/>
    </location>
</feature>
<dbReference type="GeneID" id="61186601"/>
<keyword evidence="1" id="KW-1133">Transmembrane helix</keyword>
<protein>
    <submittedName>
        <fullName evidence="2">Uncharacterized protein</fullName>
    </submittedName>
</protein>
<keyword evidence="1" id="KW-0812">Transmembrane</keyword>
<accession>A0AAE6IJB6</accession>
<organism evidence="2 3">
    <name type="scientific">Leuconostoc carnosum</name>
    <dbReference type="NCBI Taxonomy" id="1252"/>
    <lineage>
        <taxon>Bacteria</taxon>
        <taxon>Bacillati</taxon>
        <taxon>Bacillota</taxon>
        <taxon>Bacilli</taxon>
        <taxon>Lactobacillales</taxon>
        <taxon>Lactobacillaceae</taxon>
        <taxon>Leuconostoc</taxon>
    </lineage>
</organism>
<sequence length="59" mass="6767">MNRLEWVLPIFVFVVMLGSNIINADHLTISLFLIAVIVAAIPSVIVFGLIKFLEWWVFH</sequence>